<organism evidence="3 4">
    <name type="scientific">Ophiocordyceps australis</name>
    <dbReference type="NCBI Taxonomy" id="1399860"/>
    <lineage>
        <taxon>Eukaryota</taxon>
        <taxon>Fungi</taxon>
        <taxon>Dikarya</taxon>
        <taxon>Ascomycota</taxon>
        <taxon>Pezizomycotina</taxon>
        <taxon>Sordariomycetes</taxon>
        <taxon>Hypocreomycetidae</taxon>
        <taxon>Hypocreales</taxon>
        <taxon>Ophiocordycipitaceae</taxon>
        <taxon>Ophiocordyceps</taxon>
    </lineage>
</organism>
<dbReference type="PROSITE" id="PS00028">
    <property type="entry name" value="ZINC_FINGER_C2H2_1"/>
    <property type="match status" value="1"/>
</dbReference>
<dbReference type="EMBL" id="NJET01000056">
    <property type="protein sequence ID" value="PHH63113.1"/>
    <property type="molecule type" value="Genomic_DNA"/>
</dbReference>
<evidence type="ECO:0000313" key="3">
    <source>
        <dbReference type="EMBL" id="PHH63113.1"/>
    </source>
</evidence>
<dbReference type="Proteomes" id="UP000226192">
    <property type="component" value="Unassembled WGS sequence"/>
</dbReference>
<accession>A0A2C5Y662</accession>
<gene>
    <name evidence="3" type="ORF">CDD81_6264</name>
</gene>
<dbReference type="STRING" id="1399860.A0A2C5Y662"/>
<keyword evidence="4" id="KW-1185">Reference proteome</keyword>
<protein>
    <recommendedName>
        <fullName evidence="2">C2H2-type domain-containing protein</fullName>
    </recommendedName>
</protein>
<dbReference type="Gene3D" id="3.30.160.60">
    <property type="entry name" value="Classic Zinc Finger"/>
    <property type="match status" value="1"/>
</dbReference>
<evidence type="ECO:0000259" key="2">
    <source>
        <dbReference type="PROSITE" id="PS00028"/>
    </source>
</evidence>
<name>A0A2C5Y662_9HYPO</name>
<feature type="domain" description="C2H2-type" evidence="2">
    <location>
        <begin position="223"/>
        <end position="246"/>
    </location>
</feature>
<feature type="region of interest" description="Disordered" evidence="1">
    <location>
        <begin position="25"/>
        <end position="74"/>
    </location>
</feature>
<feature type="compositionally biased region" description="Basic and acidic residues" evidence="1">
    <location>
        <begin position="50"/>
        <end position="64"/>
    </location>
</feature>
<evidence type="ECO:0000313" key="4">
    <source>
        <dbReference type="Proteomes" id="UP000226192"/>
    </source>
</evidence>
<proteinExistence type="predicted"/>
<comment type="caution">
    <text evidence="3">The sequence shown here is derived from an EMBL/GenBank/DDBJ whole genome shotgun (WGS) entry which is preliminary data.</text>
</comment>
<sequence>MARPSITAYRDIREFMTVQRTLFATKRRAGSRASRSDSADDQDPLSADAPLRESELHSIARDDVTTSVGRSAGRGVSRAIDRAIDRGESRGAMAKLESGRSRIAVVLSTSPHKRPFSKAQGRKMPRERAIRSDGASLPIKTSAVATSSGQAVKKRGRPLGWKRGESYAEALADGSIPPVARGPRARAQAAGIMKRRGRPPKAPSPPPCDIYQQLRPQFVDYICEWAGCKAELHNLETLQRHIYAIHGQAGRGEGLVCRWGRCGRGERAKRFGSEGDFCRHVDQRHLASMAWQVGDGPQNSSCGFTRGEAETDRLPAYLMDASGKQVTPSVRGQEIEDAATWRMNRRRLKDLLILRDALLPDDDESETGSEHA</sequence>
<dbReference type="AlphaFoldDB" id="A0A2C5Y662"/>
<dbReference type="InterPro" id="IPR013087">
    <property type="entry name" value="Znf_C2H2_type"/>
</dbReference>
<dbReference type="OrthoDB" id="5424797at2759"/>
<reference evidence="3 4" key="1">
    <citation type="submission" date="2017-06" db="EMBL/GenBank/DDBJ databases">
        <title>Ant-infecting Ophiocordyceps genomes reveal a high diversity of potential behavioral manipulation genes and a possible major role for enterotoxins.</title>
        <authorList>
            <person name="De Bekker C."/>
            <person name="Evans H.C."/>
            <person name="Brachmann A."/>
            <person name="Hughes D.P."/>
        </authorList>
    </citation>
    <scope>NUCLEOTIDE SEQUENCE [LARGE SCALE GENOMIC DNA]</scope>
    <source>
        <strain evidence="3 4">Map64</strain>
    </source>
</reference>
<dbReference type="SMART" id="SM00355">
    <property type="entry name" value="ZnF_C2H2"/>
    <property type="match status" value="2"/>
</dbReference>
<evidence type="ECO:0000256" key="1">
    <source>
        <dbReference type="SAM" id="MobiDB-lite"/>
    </source>
</evidence>